<keyword evidence="3" id="KW-1185">Reference proteome</keyword>
<dbReference type="OrthoDB" id="5636719at2"/>
<gene>
    <name evidence="2" type="ORF">LHA_1105</name>
</gene>
<accession>A0A0A8URP7</accession>
<evidence type="ECO:0000256" key="1">
    <source>
        <dbReference type="SAM" id="MobiDB-lite"/>
    </source>
</evidence>
<name>A0A0A8URP7_LEGHA</name>
<proteinExistence type="predicted"/>
<dbReference type="Proteomes" id="UP000032803">
    <property type="component" value="Chromosome I"/>
</dbReference>
<evidence type="ECO:0000313" key="2">
    <source>
        <dbReference type="EMBL" id="CEK10161.1"/>
    </source>
</evidence>
<evidence type="ECO:0000313" key="3">
    <source>
        <dbReference type="Proteomes" id="UP000032803"/>
    </source>
</evidence>
<sequence length="353" mass="40003">MPFRTVPSSKNPPKERSLVVCAGTVTCKEVDQMGSGFVVFKSLFNSHLHVSDDNTTWEDELNKHLMQFNAKSPVALPAYIRLAKQSNDENSYIGGVATVPSKAGNKGLTWEKFSNNTERDKSFIEQYKEAIEKAIDDAKALHRPLYIQPLGIGVYGWKPEEAAKLFAEVILKSDPNDELDITIPIFGADSSSNDKKFERTLIQEMAKHSRSPTETTQNKETLDALPSKPVRNDGEKAEDRVMNSQRIKLTTIITTLINNIETKQGTRWTSGHNSKKINDLKELKRTMHQTLEDEWSEKEGKFILNILKICEQRRNILHFWATPESVTEFKALLKEQNIELPQESGVHLNHKAS</sequence>
<dbReference type="STRING" id="449.LHA_1105"/>
<feature type="compositionally biased region" description="Basic and acidic residues" evidence="1">
    <location>
        <begin position="230"/>
        <end position="240"/>
    </location>
</feature>
<dbReference type="AlphaFoldDB" id="A0A0A8URP7"/>
<dbReference type="PATRIC" id="fig|449.7.peg.1364"/>
<dbReference type="HOGENOM" id="CLU_784808_0_0_6"/>
<evidence type="ECO:0008006" key="4">
    <source>
        <dbReference type="Google" id="ProtNLM"/>
    </source>
</evidence>
<protein>
    <recommendedName>
        <fullName evidence="4">Macro domain-containing protein</fullName>
    </recommendedName>
</protein>
<feature type="region of interest" description="Disordered" evidence="1">
    <location>
        <begin position="206"/>
        <end position="240"/>
    </location>
</feature>
<dbReference type="KEGG" id="lha:LHA_1105"/>
<dbReference type="EMBL" id="LN681225">
    <property type="protein sequence ID" value="CEK10161.1"/>
    <property type="molecule type" value="Genomic_DNA"/>
</dbReference>
<organism evidence="2 3">
    <name type="scientific">Legionella hackeliae</name>
    <dbReference type="NCBI Taxonomy" id="449"/>
    <lineage>
        <taxon>Bacteria</taxon>
        <taxon>Pseudomonadati</taxon>
        <taxon>Pseudomonadota</taxon>
        <taxon>Gammaproteobacteria</taxon>
        <taxon>Legionellales</taxon>
        <taxon>Legionellaceae</taxon>
        <taxon>Legionella</taxon>
    </lineage>
</organism>
<reference evidence="3" key="1">
    <citation type="submission" date="2014-09" db="EMBL/GenBank/DDBJ databases">
        <authorList>
            <person name="Gomez-Valero L."/>
        </authorList>
    </citation>
    <scope>NUCLEOTIDE SEQUENCE [LARGE SCALE GENOMIC DNA]</scope>
    <source>
        <strain evidence="3">ATCC35250</strain>
    </source>
</reference>
<dbReference type="RefSeq" id="WP_045105573.1">
    <property type="nucleotide sequence ID" value="NZ_LN681225.1"/>
</dbReference>